<organism evidence="1">
    <name type="scientific">Anguilla anguilla</name>
    <name type="common">European freshwater eel</name>
    <name type="synonym">Muraena anguilla</name>
    <dbReference type="NCBI Taxonomy" id="7936"/>
    <lineage>
        <taxon>Eukaryota</taxon>
        <taxon>Metazoa</taxon>
        <taxon>Chordata</taxon>
        <taxon>Craniata</taxon>
        <taxon>Vertebrata</taxon>
        <taxon>Euteleostomi</taxon>
        <taxon>Actinopterygii</taxon>
        <taxon>Neopterygii</taxon>
        <taxon>Teleostei</taxon>
        <taxon>Anguilliformes</taxon>
        <taxon>Anguillidae</taxon>
        <taxon>Anguilla</taxon>
    </lineage>
</organism>
<evidence type="ECO:0000313" key="1">
    <source>
        <dbReference type="EMBL" id="JAH59417.1"/>
    </source>
</evidence>
<reference evidence="1" key="1">
    <citation type="submission" date="2014-11" db="EMBL/GenBank/DDBJ databases">
        <authorList>
            <person name="Amaro Gonzalez C."/>
        </authorList>
    </citation>
    <scope>NUCLEOTIDE SEQUENCE</scope>
</reference>
<protein>
    <submittedName>
        <fullName evidence="1">Uncharacterized protein</fullName>
    </submittedName>
</protein>
<name>A0A0E9U112_ANGAN</name>
<dbReference type="AlphaFoldDB" id="A0A0E9U112"/>
<proteinExistence type="predicted"/>
<sequence>MTNIYPPNYNCKCLRTQKLGNYRLHCNAYRITGLNDFF</sequence>
<reference evidence="1" key="2">
    <citation type="journal article" date="2015" name="Fish Shellfish Immunol.">
        <title>Early steps in the European eel (Anguilla anguilla)-Vibrio vulnificus interaction in the gills: Role of the RtxA13 toxin.</title>
        <authorList>
            <person name="Callol A."/>
            <person name="Pajuelo D."/>
            <person name="Ebbesson L."/>
            <person name="Teles M."/>
            <person name="MacKenzie S."/>
            <person name="Amaro C."/>
        </authorList>
    </citation>
    <scope>NUCLEOTIDE SEQUENCE</scope>
</reference>
<accession>A0A0E9U112</accession>
<dbReference type="EMBL" id="GBXM01049160">
    <property type="protein sequence ID" value="JAH59417.1"/>
    <property type="molecule type" value="Transcribed_RNA"/>
</dbReference>